<feature type="domain" description="HTH cro/C1-type" evidence="1">
    <location>
        <begin position="42"/>
        <end position="70"/>
    </location>
</feature>
<dbReference type="InterPro" id="IPR010982">
    <property type="entry name" value="Lambda_DNA-bd_dom_sf"/>
</dbReference>
<dbReference type="SUPFAM" id="SSF47413">
    <property type="entry name" value="lambda repressor-like DNA-binding domains"/>
    <property type="match status" value="1"/>
</dbReference>
<proteinExistence type="predicted"/>
<evidence type="ECO:0000259" key="1">
    <source>
        <dbReference type="PROSITE" id="PS50943"/>
    </source>
</evidence>
<organism evidence="2 3">
    <name type="scientific">Burkholderia ubonensis</name>
    <dbReference type="NCBI Taxonomy" id="101571"/>
    <lineage>
        <taxon>Bacteria</taxon>
        <taxon>Pseudomonadati</taxon>
        <taxon>Pseudomonadota</taxon>
        <taxon>Betaproteobacteria</taxon>
        <taxon>Burkholderiales</taxon>
        <taxon>Burkholderiaceae</taxon>
        <taxon>Burkholderia</taxon>
        <taxon>Burkholderia cepacia complex</taxon>
    </lineage>
</organism>
<dbReference type="AlphaFoldDB" id="A0A103QU57"/>
<evidence type="ECO:0000313" key="3">
    <source>
        <dbReference type="Proteomes" id="UP000064029"/>
    </source>
</evidence>
<name>A0A103QU57_9BURK</name>
<sequence>MQVPAYSQAPRAPEPTQGDRFVAPESIAECATFRDAVCLAWELRAVRGMTQRTLAELLDVPASHLSNMLNRDPVDRHGKPRQDLPAKLIADFERVVGNRAVSQYLARMAMLTLMEEVIQQRAAMK</sequence>
<dbReference type="PROSITE" id="PS50943">
    <property type="entry name" value="HTH_CROC1"/>
    <property type="match status" value="1"/>
</dbReference>
<evidence type="ECO:0000313" key="2">
    <source>
        <dbReference type="EMBL" id="KVG55628.1"/>
    </source>
</evidence>
<dbReference type="Proteomes" id="UP000064029">
    <property type="component" value="Unassembled WGS sequence"/>
</dbReference>
<reference evidence="2 3" key="1">
    <citation type="submission" date="2015-11" db="EMBL/GenBank/DDBJ databases">
        <title>Expanding the genomic diversity of Burkholderia species for the development of highly accurate diagnostics.</title>
        <authorList>
            <person name="Sahl J."/>
            <person name="Keim P."/>
            <person name="Wagner D."/>
        </authorList>
    </citation>
    <scope>NUCLEOTIDE SEQUENCE [LARGE SCALE GENOMIC DNA]</scope>
    <source>
        <strain evidence="2 3">MSMB2036</strain>
    </source>
</reference>
<dbReference type="GO" id="GO:0003677">
    <property type="term" value="F:DNA binding"/>
    <property type="evidence" value="ECO:0007669"/>
    <property type="project" value="InterPro"/>
</dbReference>
<comment type="caution">
    <text evidence="2">The sequence shown here is derived from an EMBL/GenBank/DDBJ whole genome shotgun (WGS) entry which is preliminary data.</text>
</comment>
<accession>A0A103QU57</accession>
<dbReference type="CDD" id="cd00093">
    <property type="entry name" value="HTH_XRE"/>
    <property type="match status" value="1"/>
</dbReference>
<protein>
    <recommendedName>
        <fullName evidence="1">HTH cro/C1-type domain-containing protein</fullName>
    </recommendedName>
</protein>
<dbReference type="InterPro" id="IPR001387">
    <property type="entry name" value="Cro/C1-type_HTH"/>
</dbReference>
<dbReference type="EMBL" id="LOXM01000262">
    <property type="protein sequence ID" value="KVG55628.1"/>
    <property type="molecule type" value="Genomic_DNA"/>
</dbReference>
<dbReference type="OrthoDB" id="8780302at2"/>
<gene>
    <name evidence="2" type="ORF">WJ33_06115</name>
</gene>
<dbReference type="RefSeq" id="WP_059490742.1">
    <property type="nucleotide sequence ID" value="NZ_CP013416.1"/>
</dbReference>